<gene>
    <name evidence="1" type="ORF">GLYMA_04G099700</name>
</gene>
<evidence type="ECO:0000313" key="3">
    <source>
        <dbReference type="Proteomes" id="UP000008827"/>
    </source>
</evidence>
<reference evidence="1" key="3">
    <citation type="submission" date="2018-07" db="EMBL/GenBank/DDBJ databases">
        <title>WGS assembly of Glycine max.</title>
        <authorList>
            <person name="Schmutz J."/>
            <person name="Cannon S."/>
            <person name="Schlueter J."/>
            <person name="Ma J."/>
            <person name="Mitros T."/>
            <person name="Nelson W."/>
            <person name="Hyten D."/>
            <person name="Song Q."/>
            <person name="Thelen J."/>
            <person name="Cheng J."/>
            <person name="Xu D."/>
            <person name="Hellsten U."/>
            <person name="May G."/>
            <person name="Yu Y."/>
            <person name="Sakurai T."/>
            <person name="Umezawa T."/>
            <person name="Bhattacharyya M."/>
            <person name="Sandhu D."/>
            <person name="Valliyodan B."/>
            <person name="Lindquist E."/>
            <person name="Peto M."/>
            <person name="Grant D."/>
            <person name="Shu S."/>
            <person name="Goodstein D."/>
            <person name="Barry K."/>
            <person name="Futrell-Griggs M."/>
            <person name="Abernathy B."/>
            <person name="Du J."/>
            <person name="Tian Z."/>
            <person name="Zhu L."/>
            <person name="Gill N."/>
            <person name="Joshi T."/>
            <person name="Libault M."/>
            <person name="Sethuraman A."/>
            <person name="Zhang X."/>
            <person name="Shinozaki K."/>
            <person name="Nguyen H."/>
            <person name="Wing R."/>
            <person name="Cregan P."/>
            <person name="Specht J."/>
            <person name="Grimwood J."/>
            <person name="Rokhsar D."/>
            <person name="Stacey G."/>
            <person name="Shoemaker R."/>
            <person name="Jackson S."/>
        </authorList>
    </citation>
    <scope>NUCLEOTIDE SEQUENCE</scope>
    <source>
        <tissue evidence="1">Callus</tissue>
    </source>
</reference>
<dbReference type="Proteomes" id="UP000008827">
    <property type="component" value="Chromosome 4"/>
</dbReference>
<name>K7KJ88_SOYBN</name>
<organism evidence="1">
    <name type="scientific">Glycine max</name>
    <name type="common">Soybean</name>
    <name type="synonym">Glycine hispida</name>
    <dbReference type="NCBI Taxonomy" id="3847"/>
    <lineage>
        <taxon>Eukaryota</taxon>
        <taxon>Viridiplantae</taxon>
        <taxon>Streptophyta</taxon>
        <taxon>Embryophyta</taxon>
        <taxon>Tracheophyta</taxon>
        <taxon>Spermatophyta</taxon>
        <taxon>Magnoliopsida</taxon>
        <taxon>eudicotyledons</taxon>
        <taxon>Gunneridae</taxon>
        <taxon>Pentapetalae</taxon>
        <taxon>rosids</taxon>
        <taxon>fabids</taxon>
        <taxon>Fabales</taxon>
        <taxon>Fabaceae</taxon>
        <taxon>Papilionoideae</taxon>
        <taxon>50 kb inversion clade</taxon>
        <taxon>NPAAA clade</taxon>
        <taxon>indigoferoid/millettioid clade</taxon>
        <taxon>Phaseoleae</taxon>
        <taxon>Glycine</taxon>
        <taxon>Glycine subgen. Soja</taxon>
    </lineage>
</organism>
<accession>K7KJ88</accession>
<dbReference type="AlphaFoldDB" id="K7KJ88"/>
<proteinExistence type="predicted"/>
<protein>
    <submittedName>
        <fullName evidence="1 2">Uncharacterized protein</fullName>
    </submittedName>
</protein>
<reference evidence="2" key="2">
    <citation type="submission" date="2018-02" db="UniProtKB">
        <authorList>
            <consortium name="EnsemblPlants"/>
        </authorList>
    </citation>
    <scope>IDENTIFICATION</scope>
    <source>
        <strain evidence="2">Williams 82</strain>
    </source>
</reference>
<sequence length="71" mass="8176">MGKYVLEGKVITGSKLGMKIYISKLSITPSNLRIPFKFERSQLYVDVSRVTMKNLITDNEDKEFTKTFNVI</sequence>
<dbReference type="HOGENOM" id="CLU_2745090_0_0_1"/>
<dbReference type="EMBL" id="CM000837">
    <property type="protein sequence ID" value="KRH62313.1"/>
    <property type="molecule type" value="Genomic_DNA"/>
</dbReference>
<dbReference type="Gramene" id="KRH62313">
    <property type="protein sequence ID" value="KRH62313"/>
    <property type="gene ID" value="GLYMA_04G099700"/>
</dbReference>
<dbReference type="EnsemblPlants" id="KRH62313">
    <property type="protein sequence ID" value="KRH62313"/>
    <property type="gene ID" value="GLYMA_04G099700"/>
</dbReference>
<dbReference type="PaxDb" id="3847-GLYMA04G10795.1"/>
<keyword evidence="3" id="KW-1185">Reference proteome</keyword>
<reference evidence="1 2" key="1">
    <citation type="journal article" date="2010" name="Nature">
        <title>Genome sequence of the palaeopolyploid soybean.</title>
        <authorList>
            <person name="Schmutz J."/>
            <person name="Cannon S.B."/>
            <person name="Schlueter J."/>
            <person name="Ma J."/>
            <person name="Mitros T."/>
            <person name="Nelson W."/>
            <person name="Hyten D.L."/>
            <person name="Song Q."/>
            <person name="Thelen J.J."/>
            <person name="Cheng J."/>
            <person name="Xu D."/>
            <person name="Hellsten U."/>
            <person name="May G.D."/>
            <person name="Yu Y."/>
            <person name="Sakurai T."/>
            <person name="Umezawa T."/>
            <person name="Bhattacharyya M.K."/>
            <person name="Sandhu D."/>
            <person name="Valliyodan B."/>
            <person name="Lindquist E."/>
            <person name="Peto M."/>
            <person name="Grant D."/>
            <person name="Shu S."/>
            <person name="Goodstein D."/>
            <person name="Barry K."/>
            <person name="Futrell-Griggs M."/>
            <person name="Abernathy B."/>
            <person name="Du J."/>
            <person name="Tian Z."/>
            <person name="Zhu L."/>
            <person name="Gill N."/>
            <person name="Joshi T."/>
            <person name="Libault M."/>
            <person name="Sethuraman A."/>
            <person name="Zhang X.-C."/>
            <person name="Shinozaki K."/>
            <person name="Nguyen H.T."/>
            <person name="Wing R.A."/>
            <person name="Cregan P."/>
            <person name="Specht J."/>
            <person name="Grimwood J."/>
            <person name="Rokhsar D."/>
            <person name="Stacey G."/>
            <person name="Shoemaker R.C."/>
            <person name="Jackson S.A."/>
        </authorList>
    </citation>
    <scope>NUCLEOTIDE SEQUENCE</scope>
    <source>
        <strain evidence="2">cv. Williams 82</strain>
        <tissue evidence="1">Callus</tissue>
    </source>
</reference>
<dbReference type="InParanoid" id="K7KJ88"/>
<evidence type="ECO:0000313" key="1">
    <source>
        <dbReference type="EMBL" id="KRH62313.1"/>
    </source>
</evidence>
<evidence type="ECO:0000313" key="2">
    <source>
        <dbReference type="EnsemblPlants" id="KRH62313"/>
    </source>
</evidence>